<dbReference type="Proteomes" id="UP000324222">
    <property type="component" value="Unassembled WGS sequence"/>
</dbReference>
<keyword evidence="2" id="KW-1185">Reference proteome</keyword>
<evidence type="ECO:0000313" key="1">
    <source>
        <dbReference type="EMBL" id="MPC56585.1"/>
    </source>
</evidence>
<comment type="caution">
    <text evidence="1">The sequence shown here is derived from an EMBL/GenBank/DDBJ whole genome shotgun (WGS) entry which is preliminary data.</text>
</comment>
<proteinExistence type="predicted"/>
<evidence type="ECO:0000313" key="2">
    <source>
        <dbReference type="Proteomes" id="UP000324222"/>
    </source>
</evidence>
<gene>
    <name evidence="1" type="ORF">E2C01_050549</name>
</gene>
<dbReference type="AlphaFoldDB" id="A0A5B7GGP9"/>
<reference evidence="1 2" key="1">
    <citation type="submission" date="2019-05" db="EMBL/GenBank/DDBJ databases">
        <title>Another draft genome of Portunus trituberculatus and its Hox gene families provides insights of decapod evolution.</title>
        <authorList>
            <person name="Jeong J.-H."/>
            <person name="Song I."/>
            <person name="Kim S."/>
            <person name="Choi T."/>
            <person name="Kim D."/>
            <person name="Ryu S."/>
            <person name="Kim W."/>
        </authorList>
    </citation>
    <scope>NUCLEOTIDE SEQUENCE [LARGE SCALE GENOMIC DNA]</scope>
    <source>
        <tissue evidence="1">Muscle</tissue>
    </source>
</reference>
<accession>A0A5B7GGP9</accession>
<organism evidence="1 2">
    <name type="scientific">Portunus trituberculatus</name>
    <name type="common">Swimming crab</name>
    <name type="synonym">Neptunus trituberculatus</name>
    <dbReference type="NCBI Taxonomy" id="210409"/>
    <lineage>
        <taxon>Eukaryota</taxon>
        <taxon>Metazoa</taxon>
        <taxon>Ecdysozoa</taxon>
        <taxon>Arthropoda</taxon>
        <taxon>Crustacea</taxon>
        <taxon>Multicrustacea</taxon>
        <taxon>Malacostraca</taxon>
        <taxon>Eumalacostraca</taxon>
        <taxon>Eucarida</taxon>
        <taxon>Decapoda</taxon>
        <taxon>Pleocyemata</taxon>
        <taxon>Brachyura</taxon>
        <taxon>Eubrachyura</taxon>
        <taxon>Portunoidea</taxon>
        <taxon>Portunidae</taxon>
        <taxon>Portuninae</taxon>
        <taxon>Portunus</taxon>
    </lineage>
</organism>
<protein>
    <submittedName>
        <fullName evidence="1">Uncharacterized protein</fullName>
    </submittedName>
</protein>
<name>A0A5B7GGP9_PORTR</name>
<dbReference type="EMBL" id="VSRR010014059">
    <property type="protein sequence ID" value="MPC56585.1"/>
    <property type="molecule type" value="Genomic_DNA"/>
</dbReference>
<sequence length="85" mass="9522">MGDTEPSGSDLEYLPSDDAIAIPDIHSSQSVVKVWNSLSIDVVEANSLDRFKKGFTNFLDDHRPYIYCYFVQYNINICSGGTVQI</sequence>